<evidence type="ECO:0000313" key="4">
    <source>
        <dbReference type="Proteomes" id="UP000460412"/>
    </source>
</evidence>
<feature type="transmembrane region" description="Helical" evidence="1">
    <location>
        <begin position="158"/>
        <end position="178"/>
    </location>
</feature>
<comment type="caution">
    <text evidence="3">The sequence shown here is derived from an EMBL/GenBank/DDBJ whole genome shotgun (WGS) entry which is preliminary data.</text>
</comment>
<feature type="transmembrane region" description="Helical" evidence="1">
    <location>
        <begin position="190"/>
        <end position="211"/>
    </location>
</feature>
<reference evidence="3 4" key="1">
    <citation type="submission" date="2019-12" db="EMBL/GenBank/DDBJ databases">
        <title>Sporaefaciens musculi gen. nov., sp. nov., a novel bacterium isolated from the caecum of an obese mouse.</title>
        <authorList>
            <person name="Rasmussen T.S."/>
            <person name="Streidl T."/>
            <person name="Hitch T.C.A."/>
            <person name="Wortmann E."/>
            <person name="Deptula P."/>
            <person name="Hansen M."/>
            <person name="Nielsen D.S."/>
            <person name="Clavel T."/>
            <person name="Vogensen F.K."/>
        </authorList>
    </citation>
    <scope>NUCLEOTIDE SEQUENCE [LARGE SCALE GENOMIC DNA]</scope>
    <source>
        <strain evidence="3 4">WCA-9-b2</strain>
    </source>
</reference>
<keyword evidence="1" id="KW-0812">Transmembrane</keyword>
<dbReference type="SUPFAM" id="SSF55874">
    <property type="entry name" value="ATPase domain of HSP90 chaperone/DNA topoisomerase II/histidine kinase"/>
    <property type="match status" value="1"/>
</dbReference>
<feature type="domain" description="Sensor histidine kinase NatK-like C-terminal" evidence="2">
    <location>
        <begin position="332"/>
        <end position="432"/>
    </location>
</feature>
<proteinExistence type="predicted"/>
<feature type="transmembrane region" description="Helical" evidence="1">
    <location>
        <begin position="38"/>
        <end position="54"/>
    </location>
</feature>
<dbReference type="InterPro" id="IPR036890">
    <property type="entry name" value="HATPase_C_sf"/>
</dbReference>
<name>A0A7X3SH66_9FIRM</name>
<dbReference type="PANTHER" id="PTHR40448:SF1">
    <property type="entry name" value="TWO-COMPONENT SENSOR HISTIDINE KINASE"/>
    <property type="match status" value="1"/>
</dbReference>
<keyword evidence="1" id="KW-0472">Membrane</keyword>
<feature type="transmembrane region" description="Helical" evidence="1">
    <location>
        <begin position="6"/>
        <end position="26"/>
    </location>
</feature>
<evidence type="ECO:0000313" key="3">
    <source>
        <dbReference type="EMBL" id="MXP74080.1"/>
    </source>
</evidence>
<sequence length="438" mass="49864">MLINRILLFGIDILLSGFSLYLFYSYFDIFFEIGNEKISLIMGSAVFLAWQLVVPNNSMLPVYVNIGITTIVTMFAALVIYDGQFWKKCIFAVSFNAIWMLIEILSGDLLLIYCKQLTELREMERVGSFASKLLFLFVIISLKRVFMNDDIKDLSVKYSLMLVLIPTGSIFIMNNIFTLCYKVNSNRANFNSAITAIMLLCMNVLIFYIYMKLADDLRLRRMTSTYEQQLELCERHLQEREISILQLRDVKHNMKNNLVSILAHAENGECDKIISFVHEIMEEGAITTSTITNSGNIVIDSLVGYWYTMAQKARIDFSVDVSIPMKMPFKGADLCLILGNLLENAVEGAKKAEGEKYIRLHMKYDKKNLLLFMVNSYSGKLIKAKGNVLKSTKQDAENHGIGLLSVNRAVAKYHGTVVIEDSIQGEFKVKVVLYGEQK</sequence>
<feature type="transmembrane region" description="Helical" evidence="1">
    <location>
        <begin position="125"/>
        <end position="146"/>
    </location>
</feature>
<dbReference type="InterPro" id="IPR032834">
    <property type="entry name" value="NatK-like_C"/>
</dbReference>
<protein>
    <submittedName>
        <fullName evidence="3">GHKL domain-containing protein</fullName>
    </submittedName>
</protein>
<organism evidence="3 4">
    <name type="scientific">Sporofaciens musculi</name>
    <dbReference type="NCBI Taxonomy" id="2681861"/>
    <lineage>
        <taxon>Bacteria</taxon>
        <taxon>Bacillati</taxon>
        <taxon>Bacillota</taxon>
        <taxon>Clostridia</taxon>
        <taxon>Lachnospirales</taxon>
        <taxon>Lachnospiraceae</taxon>
        <taxon>Sporofaciens</taxon>
    </lineage>
</organism>
<keyword evidence="1" id="KW-1133">Transmembrane helix</keyword>
<dbReference type="CDD" id="cd16935">
    <property type="entry name" value="HATPase_AgrC-ComD-like"/>
    <property type="match status" value="1"/>
</dbReference>
<dbReference type="Pfam" id="PF14501">
    <property type="entry name" value="HATPase_c_5"/>
    <property type="match status" value="1"/>
</dbReference>
<dbReference type="AlphaFoldDB" id="A0A7X3SH66"/>
<evidence type="ECO:0000256" key="1">
    <source>
        <dbReference type="SAM" id="Phobius"/>
    </source>
</evidence>
<dbReference type="Proteomes" id="UP000460412">
    <property type="component" value="Unassembled WGS sequence"/>
</dbReference>
<feature type="transmembrane region" description="Helical" evidence="1">
    <location>
        <begin position="93"/>
        <end position="113"/>
    </location>
</feature>
<gene>
    <name evidence="3" type="ORF">GN277_01095</name>
</gene>
<evidence type="ECO:0000259" key="2">
    <source>
        <dbReference type="Pfam" id="PF14501"/>
    </source>
</evidence>
<dbReference type="PANTHER" id="PTHR40448">
    <property type="entry name" value="TWO-COMPONENT SENSOR HISTIDINE KINASE"/>
    <property type="match status" value="1"/>
</dbReference>
<dbReference type="GO" id="GO:0042802">
    <property type="term" value="F:identical protein binding"/>
    <property type="evidence" value="ECO:0007669"/>
    <property type="project" value="TreeGrafter"/>
</dbReference>
<accession>A0A7X3SH66</accession>
<dbReference type="RefSeq" id="WP_159749108.1">
    <property type="nucleotide sequence ID" value="NZ_WUQX01000001.1"/>
</dbReference>
<dbReference type="EMBL" id="WUQX01000001">
    <property type="protein sequence ID" value="MXP74080.1"/>
    <property type="molecule type" value="Genomic_DNA"/>
</dbReference>
<keyword evidence="4" id="KW-1185">Reference proteome</keyword>
<dbReference type="Gene3D" id="3.30.565.10">
    <property type="entry name" value="Histidine kinase-like ATPase, C-terminal domain"/>
    <property type="match status" value="1"/>
</dbReference>
<feature type="transmembrane region" description="Helical" evidence="1">
    <location>
        <begin position="60"/>
        <end position="81"/>
    </location>
</feature>